<dbReference type="OrthoDB" id="60033at2759"/>
<dbReference type="SUPFAM" id="SSF52172">
    <property type="entry name" value="CheY-like"/>
    <property type="match status" value="1"/>
</dbReference>
<sequence length="393" mass="44275">MSDSEATLPDGFPAGLRVFVVDEDSVALRMLEKMLLQCGYEVTISDCPLQALELLRANKGNYDMVLIDVNLTCIDGFELVENVSREISLPIIVLSAYSDFQNVMKGIKYGAIDYLIKPVRLEELKLIWKHVVKKYFNEMKSINESSSMDVNISHLTKKSKDLVRKRDEDDDIALKDNLPSQKRARVSWTPELHAKFINAVNQLGIDKAVPTKILDIMGIPGLTRENVASHLQKYRKGLKRNTIELNEQIFYNAKTRESESWFSPHMINSLENQFESQQFALNNDLNDNNNFDELATLLALEQKQLQNSSDSGAQINTDSIDVQSYSLEDHGGSNASNFAILSEFDSMDDTDELYVALCQENLDSYPALSFVDCCSVHLSPDHAVMSSNQNGQV</sequence>
<evidence type="ECO:0000256" key="8">
    <source>
        <dbReference type="ARBA" id="ARBA00023242"/>
    </source>
</evidence>
<dbReference type="NCBIfam" id="TIGR01557">
    <property type="entry name" value="myb_SHAQKYF"/>
    <property type="match status" value="1"/>
</dbReference>
<organism evidence="12 13">
    <name type="scientific">Dendrobium nobile</name>
    <name type="common">Orchid</name>
    <dbReference type="NCBI Taxonomy" id="94219"/>
    <lineage>
        <taxon>Eukaryota</taxon>
        <taxon>Viridiplantae</taxon>
        <taxon>Streptophyta</taxon>
        <taxon>Embryophyta</taxon>
        <taxon>Tracheophyta</taxon>
        <taxon>Spermatophyta</taxon>
        <taxon>Magnoliopsida</taxon>
        <taxon>Liliopsida</taxon>
        <taxon>Asparagales</taxon>
        <taxon>Orchidaceae</taxon>
        <taxon>Epidendroideae</taxon>
        <taxon>Malaxideae</taxon>
        <taxon>Dendrobiinae</taxon>
        <taxon>Dendrobium</taxon>
    </lineage>
</organism>
<dbReference type="PROSITE" id="PS51294">
    <property type="entry name" value="HTH_MYB"/>
    <property type="match status" value="1"/>
</dbReference>
<proteinExistence type="predicted"/>
<dbReference type="AlphaFoldDB" id="A0A8T3BCF6"/>
<dbReference type="SMR" id="A0A8T3BCF6"/>
<dbReference type="InterPro" id="IPR006447">
    <property type="entry name" value="Myb_dom_plants"/>
</dbReference>
<dbReference type="Proteomes" id="UP000829196">
    <property type="component" value="Unassembled WGS sequence"/>
</dbReference>
<dbReference type="SMART" id="SM00448">
    <property type="entry name" value="REC"/>
    <property type="match status" value="1"/>
</dbReference>
<protein>
    <recommendedName>
        <fullName evidence="14">Two-component response regulator</fullName>
    </recommendedName>
</protein>
<comment type="subcellular location">
    <subcellularLocation>
        <location evidence="1">Nucleus</location>
    </subcellularLocation>
</comment>
<dbReference type="CDD" id="cd17584">
    <property type="entry name" value="REC_typeB_ARR-like"/>
    <property type="match status" value="1"/>
</dbReference>
<dbReference type="GO" id="GO:0000160">
    <property type="term" value="P:phosphorelay signal transduction system"/>
    <property type="evidence" value="ECO:0007669"/>
    <property type="project" value="UniProtKB-KW"/>
</dbReference>
<dbReference type="InterPro" id="IPR001005">
    <property type="entry name" value="SANT/Myb"/>
</dbReference>
<evidence type="ECO:0000259" key="10">
    <source>
        <dbReference type="PROSITE" id="PS50110"/>
    </source>
</evidence>
<dbReference type="InterPro" id="IPR045279">
    <property type="entry name" value="ARR-like"/>
</dbReference>
<evidence type="ECO:0000313" key="12">
    <source>
        <dbReference type="EMBL" id="KAI0510759.1"/>
    </source>
</evidence>
<feature type="modified residue" description="4-aspartylphosphate" evidence="9">
    <location>
        <position position="68"/>
    </location>
</feature>
<dbReference type="SUPFAM" id="SSF46689">
    <property type="entry name" value="Homeodomain-like"/>
    <property type="match status" value="1"/>
</dbReference>
<accession>A0A8T3BCF6</accession>
<evidence type="ECO:0000256" key="3">
    <source>
        <dbReference type="ARBA" id="ARBA00023012"/>
    </source>
</evidence>
<keyword evidence="13" id="KW-1185">Reference proteome</keyword>
<dbReference type="InterPro" id="IPR001789">
    <property type="entry name" value="Sig_transdc_resp-reg_receiver"/>
</dbReference>
<evidence type="ECO:0000256" key="5">
    <source>
        <dbReference type="ARBA" id="ARBA00023125"/>
    </source>
</evidence>
<keyword evidence="3" id="KW-0902">Two-component regulatory system</keyword>
<dbReference type="EMBL" id="JAGYWB010000009">
    <property type="protein sequence ID" value="KAI0510759.1"/>
    <property type="molecule type" value="Genomic_DNA"/>
</dbReference>
<dbReference type="InterPro" id="IPR017930">
    <property type="entry name" value="Myb_dom"/>
</dbReference>
<evidence type="ECO:0000259" key="11">
    <source>
        <dbReference type="PROSITE" id="PS51294"/>
    </source>
</evidence>
<dbReference type="PROSITE" id="PS50110">
    <property type="entry name" value="RESPONSE_REGULATORY"/>
    <property type="match status" value="1"/>
</dbReference>
<dbReference type="FunFam" id="1.10.10.60:FF:000007">
    <property type="entry name" value="Two-component response regulator"/>
    <property type="match status" value="1"/>
</dbReference>
<evidence type="ECO:0000256" key="4">
    <source>
        <dbReference type="ARBA" id="ARBA00023015"/>
    </source>
</evidence>
<evidence type="ECO:0000256" key="6">
    <source>
        <dbReference type="ARBA" id="ARBA00023159"/>
    </source>
</evidence>
<keyword evidence="8" id="KW-0539">Nucleus</keyword>
<dbReference type="Gene3D" id="3.40.50.2300">
    <property type="match status" value="1"/>
</dbReference>
<gene>
    <name evidence="12" type="ORF">KFK09_011368</name>
</gene>
<name>A0A8T3BCF6_DENNO</name>
<dbReference type="Pfam" id="PF00072">
    <property type="entry name" value="Response_reg"/>
    <property type="match status" value="1"/>
</dbReference>
<evidence type="ECO:0008006" key="14">
    <source>
        <dbReference type="Google" id="ProtNLM"/>
    </source>
</evidence>
<dbReference type="GO" id="GO:0003677">
    <property type="term" value="F:DNA binding"/>
    <property type="evidence" value="ECO:0007669"/>
    <property type="project" value="UniProtKB-KW"/>
</dbReference>
<evidence type="ECO:0000256" key="2">
    <source>
        <dbReference type="ARBA" id="ARBA00022553"/>
    </source>
</evidence>
<comment type="caution">
    <text evidence="12">The sequence shown here is derived from an EMBL/GenBank/DDBJ whole genome shotgun (WGS) entry which is preliminary data.</text>
</comment>
<dbReference type="GO" id="GO:0009736">
    <property type="term" value="P:cytokinin-activated signaling pathway"/>
    <property type="evidence" value="ECO:0007669"/>
    <property type="project" value="InterPro"/>
</dbReference>
<evidence type="ECO:0000256" key="7">
    <source>
        <dbReference type="ARBA" id="ARBA00023163"/>
    </source>
</evidence>
<dbReference type="PANTHER" id="PTHR43874:SF19">
    <property type="entry name" value="RESPONSE REGULATOR 23-RELATED"/>
    <property type="match status" value="1"/>
</dbReference>
<evidence type="ECO:0000313" key="13">
    <source>
        <dbReference type="Proteomes" id="UP000829196"/>
    </source>
</evidence>
<evidence type="ECO:0000256" key="9">
    <source>
        <dbReference type="PROSITE-ProRule" id="PRU00169"/>
    </source>
</evidence>
<evidence type="ECO:0000256" key="1">
    <source>
        <dbReference type="ARBA" id="ARBA00004123"/>
    </source>
</evidence>
<keyword evidence="5" id="KW-0238">DNA-binding</keyword>
<dbReference type="Pfam" id="PF00249">
    <property type="entry name" value="Myb_DNA-binding"/>
    <property type="match status" value="1"/>
</dbReference>
<dbReference type="Gene3D" id="1.10.10.60">
    <property type="entry name" value="Homeodomain-like"/>
    <property type="match status" value="1"/>
</dbReference>
<reference evidence="12" key="1">
    <citation type="journal article" date="2022" name="Front. Genet.">
        <title>Chromosome-Scale Assembly of the Dendrobium nobile Genome Provides Insights Into the Molecular Mechanism of the Biosynthesis of the Medicinal Active Ingredient of Dendrobium.</title>
        <authorList>
            <person name="Xu Q."/>
            <person name="Niu S.-C."/>
            <person name="Li K.-L."/>
            <person name="Zheng P.-J."/>
            <person name="Zhang X.-J."/>
            <person name="Jia Y."/>
            <person name="Liu Y."/>
            <person name="Niu Y.-X."/>
            <person name="Yu L.-H."/>
            <person name="Chen D.-F."/>
            <person name="Zhang G.-Q."/>
        </authorList>
    </citation>
    <scope>NUCLEOTIDE SEQUENCE</scope>
    <source>
        <tissue evidence="12">Leaf</tissue>
    </source>
</reference>
<keyword evidence="7" id="KW-0804">Transcription</keyword>
<dbReference type="GO" id="GO:0005634">
    <property type="term" value="C:nucleus"/>
    <property type="evidence" value="ECO:0007669"/>
    <property type="project" value="UniProtKB-SubCell"/>
</dbReference>
<keyword evidence="2 9" id="KW-0597">Phosphoprotein</keyword>
<dbReference type="InterPro" id="IPR011006">
    <property type="entry name" value="CheY-like_superfamily"/>
</dbReference>
<keyword evidence="4" id="KW-0805">Transcription regulation</keyword>
<keyword evidence="6" id="KW-0010">Activator</keyword>
<feature type="domain" description="Response regulatory" evidence="10">
    <location>
        <begin position="17"/>
        <end position="132"/>
    </location>
</feature>
<dbReference type="InterPro" id="IPR009057">
    <property type="entry name" value="Homeodomain-like_sf"/>
</dbReference>
<feature type="domain" description="HTH myb-type" evidence="11">
    <location>
        <begin position="180"/>
        <end position="239"/>
    </location>
</feature>
<dbReference type="PANTHER" id="PTHR43874">
    <property type="entry name" value="TWO-COMPONENT RESPONSE REGULATOR"/>
    <property type="match status" value="1"/>
</dbReference>